<comment type="subcellular location">
    <subcellularLocation>
        <location evidence="1 4">Spore core</location>
    </subcellularLocation>
</comment>
<protein>
    <recommendedName>
        <fullName evidence="4">Small, acid-soluble spore protein H</fullName>
        <shortName evidence="4">SASP H</shortName>
    </recommendedName>
</protein>
<dbReference type="GO" id="GO:0030435">
    <property type="term" value="P:sporulation resulting in formation of a cellular spore"/>
    <property type="evidence" value="ECO:0007669"/>
    <property type="project" value="UniProtKB-KW"/>
</dbReference>
<evidence type="ECO:0000313" key="5">
    <source>
        <dbReference type="EMBL" id="GER68851.1"/>
    </source>
</evidence>
<evidence type="ECO:0000256" key="2">
    <source>
        <dbReference type="ARBA" id="ARBA00006573"/>
    </source>
</evidence>
<organism evidence="5 6">
    <name type="scientific">Weizmannia acidilactici</name>
    <dbReference type="NCBI Taxonomy" id="2607726"/>
    <lineage>
        <taxon>Bacteria</taxon>
        <taxon>Bacillati</taxon>
        <taxon>Bacillota</taxon>
        <taxon>Bacilli</taxon>
        <taxon>Bacillales</taxon>
        <taxon>Bacillaceae</taxon>
        <taxon>Heyndrickxia</taxon>
    </lineage>
</organism>
<evidence type="ECO:0000313" key="6">
    <source>
        <dbReference type="Proteomes" id="UP000391919"/>
    </source>
</evidence>
<keyword evidence="3 4" id="KW-0749">Sporulation</keyword>
<name>A0A5J4JAU7_9BACI</name>
<dbReference type="Pfam" id="PF08141">
    <property type="entry name" value="SspH"/>
    <property type="match status" value="1"/>
</dbReference>
<evidence type="ECO:0000256" key="3">
    <source>
        <dbReference type="ARBA" id="ARBA00022969"/>
    </source>
</evidence>
<evidence type="ECO:0000256" key="4">
    <source>
        <dbReference type="HAMAP-Rule" id="MF_00667"/>
    </source>
</evidence>
<reference evidence="5 6" key="1">
    <citation type="submission" date="2019-09" db="EMBL/GenBank/DDBJ databases">
        <title>Draft genome sequence of Bacillus sp. JC-7.</title>
        <authorList>
            <person name="Tanaka N."/>
            <person name="Shiwa Y."/>
            <person name="Fujita N."/>
            <person name="Tanasupawat S."/>
        </authorList>
    </citation>
    <scope>NUCLEOTIDE SEQUENCE [LARGE SCALE GENOMIC DNA]</scope>
    <source>
        <strain evidence="5 6">JC-7</strain>
    </source>
</reference>
<comment type="similarity">
    <text evidence="2 4">Belongs to the SspH family.</text>
</comment>
<gene>
    <name evidence="4" type="primary">sspH</name>
    <name evidence="5" type="ORF">BpJC7_01540</name>
</gene>
<dbReference type="GO" id="GO:0042601">
    <property type="term" value="C:endospore-forming forespore"/>
    <property type="evidence" value="ECO:0007669"/>
    <property type="project" value="InterPro"/>
</dbReference>
<accession>A0A5J4JAU7</accession>
<dbReference type="InterPro" id="IPR012610">
    <property type="entry name" value="SASP_SspH"/>
</dbReference>
<sequence length="59" mass="6766">MDIQRAQEIMNSSEMVNVTLNGERIYIEHVDRQKGTATVHLLDKPDEKMSVSVTNLLEH</sequence>
<dbReference type="NCBIfam" id="TIGR02861">
    <property type="entry name" value="SASP_H"/>
    <property type="match status" value="1"/>
</dbReference>
<dbReference type="Proteomes" id="UP000391919">
    <property type="component" value="Unassembled WGS sequence"/>
</dbReference>
<dbReference type="RefSeq" id="WP_151680508.1">
    <property type="nucleotide sequence ID" value="NZ_BKZP01000008.1"/>
</dbReference>
<comment type="induction">
    <text evidence="4">Expressed only in the forespore compartment of sporulating cells.</text>
</comment>
<keyword evidence="6" id="KW-1185">Reference proteome</keyword>
<dbReference type="GO" id="GO:0030436">
    <property type="term" value="P:asexual sporulation"/>
    <property type="evidence" value="ECO:0007669"/>
    <property type="project" value="UniProtKB-UniRule"/>
</dbReference>
<comment type="caution">
    <text evidence="5">The sequence shown here is derived from an EMBL/GenBank/DDBJ whole genome shotgun (WGS) entry which is preliminary data.</text>
</comment>
<dbReference type="HAMAP" id="MF_00667">
    <property type="entry name" value="SspH"/>
    <property type="match status" value="1"/>
</dbReference>
<proteinExistence type="evidence at transcript level"/>
<dbReference type="EMBL" id="BKZQ01000002">
    <property type="protein sequence ID" value="GER68851.1"/>
    <property type="molecule type" value="Genomic_DNA"/>
</dbReference>
<dbReference type="AlphaFoldDB" id="A0A5J4JAU7"/>
<evidence type="ECO:0000256" key="1">
    <source>
        <dbReference type="ARBA" id="ARBA00004288"/>
    </source>
</evidence>